<evidence type="ECO:0000313" key="3">
    <source>
        <dbReference type="Proteomes" id="UP001501204"/>
    </source>
</evidence>
<dbReference type="RefSeq" id="WP_344119098.1">
    <property type="nucleotide sequence ID" value="NZ_BAAAOA010000005.1"/>
</dbReference>
<comment type="caution">
    <text evidence="2">The sequence shown here is derived from an EMBL/GenBank/DDBJ whole genome shotgun (WGS) entry which is preliminary data.</text>
</comment>
<accession>A0ABP4W5E1</accession>
<feature type="transmembrane region" description="Helical" evidence="1">
    <location>
        <begin position="12"/>
        <end position="34"/>
    </location>
</feature>
<dbReference type="EMBL" id="BAAAOA010000005">
    <property type="protein sequence ID" value="GAA1747254.1"/>
    <property type="molecule type" value="Genomic_DNA"/>
</dbReference>
<reference evidence="3" key="1">
    <citation type="journal article" date="2019" name="Int. J. Syst. Evol. Microbiol.">
        <title>The Global Catalogue of Microorganisms (GCM) 10K type strain sequencing project: providing services to taxonomists for standard genome sequencing and annotation.</title>
        <authorList>
            <consortium name="The Broad Institute Genomics Platform"/>
            <consortium name="The Broad Institute Genome Sequencing Center for Infectious Disease"/>
            <person name="Wu L."/>
            <person name="Ma J."/>
        </authorList>
    </citation>
    <scope>NUCLEOTIDE SEQUENCE [LARGE SCALE GENOMIC DNA]</scope>
    <source>
        <strain evidence="3">JCM 14735</strain>
    </source>
</reference>
<organism evidence="2 3">
    <name type="scientific">Kocuria aegyptia</name>
    <dbReference type="NCBI Taxonomy" id="330943"/>
    <lineage>
        <taxon>Bacteria</taxon>
        <taxon>Bacillati</taxon>
        <taxon>Actinomycetota</taxon>
        <taxon>Actinomycetes</taxon>
        <taxon>Micrococcales</taxon>
        <taxon>Micrococcaceae</taxon>
        <taxon>Kocuria</taxon>
    </lineage>
</organism>
<dbReference type="Proteomes" id="UP001501204">
    <property type="component" value="Unassembled WGS sequence"/>
</dbReference>
<keyword evidence="1" id="KW-0472">Membrane</keyword>
<keyword evidence="3" id="KW-1185">Reference proteome</keyword>
<gene>
    <name evidence="2" type="ORF">GCM10009767_02450</name>
</gene>
<evidence type="ECO:0000313" key="2">
    <source>
        <dbReference type="EMBL" id="GAA1747254.1"/>
    </source>
</evidence>
<proteinExistence type="predicted"/>
<sequence length="94" mass="9592">MGTDPILTEIPLVVPAGLIICLIALTVTAWPVLAGGAVTARRLRQATWGSWACLAAVALALSIGFAPGLDGFLTVAATAIVAASTLLRRQQVTP</sequence>
<feature type="transmembrane region" description="Helical" evidence="1">
    <location>
        <begin position="46"/>
        <end position="65"/>
    </location>
</feature>
<protein>
    <submittedName>
        <fullName evidence="2">Uncharacterized protein</fullName>
    </submittedName>
</protein>
<keyword evidence="1" id="KW-0812">Transmembrane</keyword>
<keyword evidence="1" id="KW-1133">Transmembrane helix</keyword>
<name>A0ABP4W5E1_9MICC</name>
<evidence type="ECO:0000256" key="1">
    <source>
        <dbReference type="SAM" id="Phobius"/>
    </source>
</evidence>